<accession>A0ACB9ZQD0</accession>
<organism evidence="1 2">
    <name type="scientific">Catharanthus roseus</name>
    <name type="common">Madagascar periwinkle</name>
    <name type="synonym">Vinca rosea</name>
    <dbReference type="NCBI Taxonomy" id="4058"/>
    <lineage>
        <taxon>Eukaryota</taxon>
        <taxon>Viridiplantae</taxon>
        <taxon>Streptophyta</taxon>
        <taxon>Embryophyta</taxon>
        <taxon>Tracheophyta</taxon>
        <taxon>Spermatophyta</taxon>
        <taxon>Magnoliopsida</taxon>
        <taxon>eudicotyledons</taxon>
        <taxon>Gunneridae</taxon>
        <taxon>Pentapetalae</taxon>
        <taxon>asterids</taxon>
        <taxon>lamiids</taxon>
        <taxon>Gentianales</taxon>
        <taxon>Apocynaceae</taxon>
        <taxon>Rauvolfioideae</taxon>
        <taxon>Vinceae</taxon>
        <taxon>Catharanthinae</taxon>
        <taxon>Catharanthus</taxon>
    </lineage>
</organism>
<evidence type="ECO:0000313" key="1">
    <source>
        <dbReference type="EMBL" id="KAI5649927.1"/>
    </source>
</evidence>
<protein>
    <submittedName>
        <fullName evidence="1">Uncharacterized protein</fullName>
    </submittedName>
</protein>
<gene>
    <name evidence="1" type="ORF">M9H77_35932</name>
</gene>
<proteinExistence type="predicted"/>
<dbReference type="Proteomes" id="UP001060085">
    <property type="component" value="Linkage Group LG08"/>
</dbReference>
<dbReference type="EMBL" id="CM044708">
    <property type="protein sequence ID" value="KAI5649927.1"/>
    <property type="molecule type" value="Genomic_DNA"/>
</dbReference>
<name>A0ACB9ZQD0_CATRO</name>
<sequence>MYDECKKVTKRNKDLKSKTQFLLDENSRLICENKAILESLEVLKKEKECSNDDFQKVVLENKNLCERISFLEKCLIDYDVLKKKVNNTLSNQPLYTQAMEEHAMEEEEFEEKQGNDQETQNLPQDVIYPKGHSKDEIIGDVSQGVRTRSFCLKKNLVEETKIRSSGFRTGRPIFSKSKIWQSVFQINKSESFCPKIRSSSFRTSRPIFL</sequence>
<evidence type="ECO:0000313" key="2">
    <source>
        <dbReference type="Proteomes" id="UP001060085"/>
    </source>
</evidence>
<reference evidence="2" key="1">
    <citation type="journal article" date="2023" name="Nat. Plants">
        <title>Single-cell RNA sequencing provides a high-resolution roadmap for understanding the multicellular compartmentation of specialized metabolism.</title>
        <authorList>
            <person name="Sun S."/>
            <person name="Shen X."/>
            <person name="Li Y."/>
            <person name="Li Y."/>
            <person name="Wang S."/>
            <person name="Li R."/>
            <person name="Zhang H."/>
            <person name="Shen G."/>
            <person name="Guo B."/>
            <person name="Wei J."/>
            <person name="Xu J."/>
            <person name="St-Pierre B."/>
            <person name="Chen S."/>
            <person name="Sun C."/>
        </authorList>
    </citation>
    <scope>NUCLEOTIDE SEQUENCE [LARGE SCALE GENOMIC DNA]</scope>
</reference>
<comment type="caution">
    <text evidence="1">The sequence shown here is derived from an EMBL/GenBank/DDBJ whole genome shotgun (WGS) entry which is preliminary data.</text>
</comment>
<keyword evidence="2" id="KW-1185">Reference proteome</keyword>